<reference evidence="8" key="1">
    <citation type="submission" date="2018-06" db="EMBL/GenBank/DDBJ databases">
        <authorList>
            <person name="Zhirakovskaya E."/>
        </authorList>
    </citation>
    <scope>NUCLEOTIDE SEQUENCE</scope>
</reference>
<feature type="transmembrane region" description="Helical" evidence="6">
    <location>
        <begin position="268"/>
        <end position="289"/>
    </location>
</feature>
<keyword evidence="3 6" id="KW-0812">Transmembrane</keyword>
<keyword evidence="2" id="KW-1003">Cell membrane</keyword>
<dbReference type="Gene3D" id="1.20.1250.20">
    <property type="entry name" value="MFS general substrate transporter like domains"/>
    <property type="match status" value="2"/>
</dbReference>
<feature type="transmembrane region" description="Helical" evidence="6">
    <location>
        <begin position="152"/>
        <end position="172"/>
    </location>
</feature>
<dbReference type="InterPro" id="IPR011701">
    <property type="entry name" value="MFS"/>
</dbReference>
<name>A0A3B0SYZ3_9ZZZZ</name>
<evidence type="ECO:0000259" key="7">
    <source>
        <dbReference type="PROSITE" id="PS50850"/>
    </source>
</evidence>
<evidence type="ECO:0000256" key="3">
    <source>
        <dbReference type="ARBA" id="ARBA00022692"/>
    </source>
</evidence>
<dbReference type="PANTHER" id="PTHR43124:SF3">
    <property type="entry name" value="CHLORAMPHENICOL EFFLUX PUMP RV0191"/>
    <property type="match status" value="1"/>
</dbReference>
<dbReference type="InterPro" id="IPR020846">
    <property type="entry name" value="MFS_dom"/>
</dbReference>
<feature type="transmembrane region" description="Helical" evidence="6">
    <location>
        <begin position="241"/>
        <end position="262"/>
    </location>
</feature>
<dbReference type="SUPFAM" id="SSF103473">
    <property type="entry name" value="MFS general substrate transporter"/>
    <property type="match status" value="1"/>
</dbReference>
<feature type="domain" description="Major facilitator superfamily (MFS) profile" evidence="7">
    <location>
        <begin position="27"/>
        <end position="410"/>
    </location>
</feature>
<dbReference type="GO" id="GO:0005886">
    <property type="term" value="C:plasma membrane"/>
    <property type="evidence" value="ECO:0007669"/>
    <property type="project" value="UniProtKB-SubCell"/>
</dbReference>
<dbReference type="AlphaFoldDB" id="A0A3B0SYZ3"/>
<dbReference type="Pfam" id="PF07690">
    <property type="entry name" value="MFS_1"/>
    <property type="match status" value="1"/>
</dbReference>
<evidence type="ECO:0000313" key="8">
    <source>
        <dbReference type="EMBL" id="VAW09173.1"/>
    </source>
</evidence>
<feature type="transmembrane region" description="Helical" evidence="6">
    <location>
        <begin position="95"/>
        <end position="113"/>
    </location>
</feature>
<keyword evidence="5 6" id="KW-0472">Membrane</keyword>
<dbReference type="PROSITE" id="PS50850">
    <property type="entry name" value="MFS"/>
    <property type="match status" value="1"/>
</dbReference>
<feature type="transmembrane region" description="Helical" evidence="6">
    <location>
        <begin position="352"/>
        <end position="372"/>
    </location>
</feature>
<gene>
    <name evidence="8" type="ORF">MNBD_ACTINO02-1662</name>
</gene>
<dbReference type="InterPro" id="IPR036259">
    <property type="entry name" value="MFS_trans_sf"/>
</dbReference>
<feature type="transmembrane region" description="Helical" evidence="6">
    <location>
        <begin position="27"/>
        <end position="45"/>
    </location>
</feature>
<feature type="transmembrane region" description="Helical" evidence="6">
    <location>
        <begin position="178"/>
        <end position="199"/>
    </location>
</feature>
<organism evidence="8">
    <name type="scientific">hydrothermal vent metagenome</name>
    <dbReference type="NCBI Taxonomy" id="652676"/>
    <lineage>
        <taxon>unclassified sequences</taxon>
        <taxon>metagenomes</taxon>
        <taxon>ecological metagenomes</taxon>
    </lineage>
</organism>
<comment type="subcellular location">
    <subcellularLocation>
        <location evidence="1">Cell membrane</location>
        <topology evidence="1">Multi-pass membrane protein</topology>
    </subcellularLocation>
</comment>
<keyword evidence="4 6" id="KW-1133">Transmembrane helix</keyword>
<feature type="transmembrane region" description="Helical" evidence="6">
    <location>
        <begin position="65"/>
        <end position="86"/>
    </location>
</feature>
<dbReference type="GO" id="GO:0022857">
    <property type="term" value="F:transmembrane transporter activity"/>
    <property type="evidence" value="ECO:0007669"/>
    <property type="project" value="InterPro"/>
</dbReference>
<dbReference type="PANTHER" id="PTHR43124">
    <property type="entry name" value="PURINE EFFLUX PUMP PBUE"/>
    <property type="match status" value="1"/>
</dbReference>
<evidence type="ECO:0000256" key="5">
    <source>
        <dbReference type="ARBA" id="ARBA00023136"/>
    </source>
</evidence>
<feature type="transmembrane region" description="Helical" evidence="6">
    <location>
        <begin position="119"/>
        <end position="140"/>
    </location>
</feature>
<feature type="transmembrane region" description="Helical" evidence="6">
    <location>
        <begin position="384"/>
        <end position="403"/>
    </location>
</feature>
<evidence type="ECO:0000256" key="1">
    <source>
        <dbReference type="ARBA" id="ARBA00004651"/>
    </source>
</evidence>
<evidence type="ECO:0000256" key="6">
    <source>
        <dbReference type="SAM" id="Phobius"/>
    </source>
</evidence>
<evidence type="ECO:0000256" key="4">
    <source>
        <dbReference type="ARBA" id="ARBA00022989"/>
    </source>
</evidence>
<accession>A0A3B0SYZ3</accession>
<proteinExistence type="predicted"/>
<sequence>MSPGDRELKIARSVSSVTARPAGQRRALLFIAGGQLLALTLWFSASAVAPQLQQAWNISSGQAAWLTLTVQIGFVVGALASSVFALPDAVASRKLFALAALAGAALNLLLIPLGPSSFAAAFVLRFLTGVALAGVYPSGLKAMAGWFRHGRGMALGTLVGALTIGSAGPHLIRGLGFGWQGVLVGASVLAASGALILWFGVTDGPYETAPVSFSWHYVGEAVRNKGVQLSTFGYLGHMWELYAMWTWTAAFLAASAVAGGYGDGWVPVATFVIIGSGGIGSLLAGVLADKVGRTKVAGGAMAISGTCALLTPLVYATSPVLVVGLFVVWGVTVVADSAQFSTMVTETAADEYRGTALALQTAIGFLLTLVTIKGVPLLAESWGWRWAFPLLAIGPAFGVIAMVRLKRSPEAAKLAGGLG</sequence>
<dbReference type="EMBL" id="UOEK01000528">
    <property type="protein sequence ID" value="VAW09173.1"/>
    <property type="molecule type" value="Genomic_DNA"/>
</dbReference>
<evidence type="ECO:0000256" key="2">
    <source>
        <dbReference type="ARBA" id="ARBA00022475"/>
    </source>
</evidence>
<protein>
    <submittedName>
        <fullName evidence="8">Major facilitator superfamily MFS_1</fullName>
    </submittedName>
</protein>
<dbReference type="InterPro" id="IPR050189">
    <property type="entry name" value="MFS_Efflux_Transporters"/>
</dbReference>